<dbReference type="InterPro" id="IPR001179">
    <property type="entry name" value="PPIase_FKBP_dom"/>
</dbReference>
<evidence type="ECO:0000313" key="10">
    <source>
        <dbReference type="Proteomes" id="UP000198598"/>
    </source>
</evidence>
<feature type="chain" id="PRO_5011795860" description="Peptidyl-prolyl cis-trans isomerase" evidence="7">
    <location>
        <begin position="23"/>
        <end position="296"/>
    </location>
</feature>
<dbReference type="EC" id="5.2.1.8" evidence="6"/>
<evidence type="ECO:0000256" key="4">
    <source>
        <dbReference type="ARBA" id="ARBA00023235"/>
    </source>
</evidence>
<keyword evidence="7" id="KW-0732">Signal</keyword>
<protein>
    <recommendedName>
        <fullName evidence="6">Peptidyl-prolyl cis-trans isomerase</fullName>
        <ecNumber evidence="6">5.2.1.8</ecNumber>
    </recommendedName>
</protein>
<dbReference type="RefSeq" id="WP_093830705.1">
    <property type="nucleotide sequence ID" value="NZ_FOLQ01000011.1"/>
</dbReference>
<keyword evidence="10" id="KW-1185">Reference proteome</keyword>
<feature type="signal peptide" evidence="7">
    <location>
        <begin position="1"/>
        <end position="22"/>
    </location>
</feature>
<dbReference type="SUPFAM" id="SSF54534">
    <property type="entry name" value="FKBP-like"/>
    <property type="match status" value="2"/>
</dbReference>
<dbReference type="PANTHER" id="PTHR43811">
    <property type="entry name" value="FKBP-TYPE PEPTIDYL-PROLYL CIS-TRANS ISOMERASE FKPA"/>
    <property type="match status" value="1"/>
</dbReference>
<evidence type="ECO:0000256" key="3">
    <source>
        <dbReference type="ARBA" id="ARBA00023110"/>
    </source>
</evidence>
<dbReference type="Gene3D" id="3.10.50.40">
    <property type="match status" value="2"/>
</dbReference>
<name>A0A1I1YHK7_9BACT</name>
<evidence type="ECO:0000256" key="2">
    <source>
        <dbReference type="ARBA" id="ARBA00006577"/>
    </source>
</evidence>
<dbReference type="InterPro" id="IPR046357">
    <property type="entry name" value="PPIase_dom_sf"/>
</dbReference>
<keyword evidence="3 5" id="KW-0697">Rotamase</keyword>
<feature type="domain" description="PPIase FKBP-type" evidence="8">
    <location>
        <begin position="73"/>
        <end position="170"/>
    </location>
</feature>
<evidence type="ECO:0000256" key="6">
    <source>
        <dbReference type="RuleBase" id="RU003915"/>
    </source>
</evidence>
<reference evidence="9 10" key="1">
    <citation type="submission" date="2016-10" db="EMBL/GenBank/DDBJ databases">
        <authorList>
            <person name="de Groot N.N."/>
        </authorList>
    </citation>
    <scope>NUCLEOTIDE SEQUENCE [LARGE SCALE GENOMIC DNA]</scope>
    <source>
        <strain evidence="9 10">DSM 26130</strain>
    </source>
</reference>
<dbReference type="GO" id="GO:0003755">
    <property type="term" value="F:peptidyl-prolyl cis-trans isomerase activity"/>
    <property type="evidence" value="ECO:0007669"/>
    <property type="project" value="UniProtKB-UniRule"/>
</dbReference>
<dbReference type="EMBL" id="FOLQ01000011">
    <property type="protein sequence ID" value="SFE19047.1"/>
    <property type="molecule type" value="Genomic_DNA"/>
</dbReference>
<dbReference type="STRING" id="662367.SAMN05216167_11166"/>
<dbReference type="PROSITE" id="PS50059">
    <property type="entry name" value="FKBP_PPIASE"/>
    <property type="match status" value="2"/>
</dbReference>
<dbReference type="PROSITE" id="PS51257">
    <property type="entry name" value="PROKAR_LIPOPROTEIN"/>
    <property type="match status" value="1"/>
</dbReference>
<proteinExistence type="inferred from homology"/>
<dbReference type="Proteomes" id="UP000198598">
    <property type="component" value="Unassembled WGS sequence"/>
</dbReference>
<evidence type="ECO:0000259" key="8">
    <source>
        <dbReference type="PROSITE" id="PS50059"/>
    </source>
</evidence>
<evidence type="ECO:0000313" key="9">
    <source>
        <dbReference type="EMBL" id="SFE19047.1"/>
    </source>
</evidence>
<evidence type="ECO:0000256" key="5">
    <source>
        <dbReference type="PROSITE-ProRule" id="PRU00277"/>
    </source>
</evidence>
<keyword evidence="4 5" id="KW-0413">Isomerase</keyword>
<comment type="similarity">
    <text evidence="2 6">Belongs to the FKBP-type PPIase family.</text>
</comment>
<sequence length="296" mass="31534">MHKLQSFIFGALLLSTMAACHTDDVGLTDQEIFQSDEADILNYATTKGLSGTLTSTGVYYVSTKPGSSSVSPANGLEVEYNSTFYALSRSSSTTAVTERFVDSTYATKSSYSYIVATNPGITEGLLRMHEGEQATILLPSIYAFGRTGTTNGAVPPNTPVRVDVTLKRVRTEDQQINEYLTANKLTPSEVSTTGLRIVKTVTNSTGATPASGQTLVIRYKGKLLRSASAFDSTGTGTYSGALGNFVPGFSEGLAKLKVGEQAIIVFPSRLGYGSDGRSVIPPYAPLRFDIELVSVQ</sequence>
<organism evidence="9 10">
    <name type="scientific">Spirosoma endophyticum</name>
    <dbReference type="NCBI Taxonomy" id="662367"/>
    <lineage>
        <taxon>Bacteria</taxon>
        <taxon>Pseudomonadati</taxon>
        <taxon>Bacteroidota</taxon>
        <taxon>Cytophagia</taxon>
        <taxon>Cytophagales</taxon>
        <taxon>Cytophagaceae</taxon>
        <taxon>Spirosoma</taxon>
    </lineage>
</organism>
<evidence type="ECO:0000256" key="7">
    <source>
        <dbReference type="SAM" id="SignalP"/>
    </source>
</evidence>
<comment type="catalytic activity">
    <reaction evidence="1 5 6">
        <text>[protein]-peptidylproline (omega=180) = [protein]-peptidylproline (omega=0)</text>
        <dbReference type="Rhea" id="RHEA:16237"/>
        <dbReference type="Rhea" id="RHEA-COMP:10747"/>
        <dbReference type="Rhea" id="RHEA-COMP:10748"/>
        <dbReference type="ChEBI" id="CHEBI:83833"/>
        <dbReference type="ChEBI" id="CHEBI:83834"/>
        <dbReference type="EC" id="5.2.1.8"/>
    </reaction>
</comment>
<dbReference type="Pfam" id="PF00254">
    <property type="entry name" value="FKBP_C"/>
    <property type="match status" value="2"/>
</dbReference>
<accession>A0A1I1YHK7</accession>
<dbReference type="AlphaFoldDB" id="A0A1I1YHK7"/>
<gene>
    <name evidence="9" type="ORF">SAMN05216167_11166</name>
</gene>
<dbReference type="PANTHER" id="PTHR43811:SF19">
    <property type="entry name" value="39 KDA FK506-BINDING NUCLEAR PROTEIN"/>
    <property type="match status" value="1"/>
</dbReference>
<dbReference type="OrthoDB" id="979394at2"/>
<feature type="domain" description="PPIase FKBP-type" evidence="8">
    <location>
        <begin position="212"/>
        <end position="296"/>
    </location>
</feature>
<evidence type="ECO:0000256" key="1">
    <source>
        <dbReference type="ARBA" id="ARBA00000971"/>
    </source>
</evidence>